<dbReference type="InterPro" id="IPR001094">
    <property type="entry name" value="Flavdoxin-like"/>
</dbReference>
<evidence type="ECO:0000313" key="15">
    <source>
        <dbReference type="Proteomes" id="UP001595896"/>
    </source>
</evidence>
<dbReference type="InterPro" id="IPR017927">
    <property type="entry name" value="FAD-bd_FR_type"/>
</dbReference>
<dbReference type="PRINTS" id="PR00369">
    <property type="entry name" value="FLAVODOXIN"/>
</dbReference>
<keyword evidence="4" id="KW-0028">Amino-acid biosynthesis</keyword>
<name>A0ABV9NWH2_9BACI</name>
<dbReference type="RefSeq" id="WP_377909243.1">
    <property type="nucleotide sequence ID" value="NZ_JBHSGK010000007.1"/>
</dbReference>
<comment type="caution">
    <text evidence="14">The sequence shown here is derived from an EMBL/GenBank/DDBJ whole genome shotgun (WGS) entry which is preliminary data.</text>
</comment>
<dbReference type="CDD" id="cd06199">
    <property type="entry name" value="SiR"/>
    <property type="match status" value="1"/>
</dbReference>
<dbReference type="InterPro" id="IPR023173">
    <property type="entry name" value="NADPH_Cyt_P450_Rdtase_alpha"/>
</dbReference>
<dbReference type="Pfam" id="PF00667">
    <property type="entry name" value="FAD_binding_1"/>
    <property type="match status" value="1"/>
</dbReference>
<dbReference type="EMBL" id="JBHSGK010000007">
    <property type="protein sequence ID" value="MFC4736606.1"/>
    <property type="molecule type" value="Genomic_DNA"/>
</dbReference>
<dbReference type="Gene3D" id="3.40.50.360">
    <property type="match status" value="1"/>
</dbReference>
<keyword evidence="9" id="KW-0249">Electron transport</keyword>
<comment type="cofactor">
    <cofactor evidence="1">
        <name>FMN</name>
        <dbReference type="ChEBI" id="CHEBI:58210"/>
    </cofactor>
</comment>
<evidence type="ECO:0000313" key="14">
    <source>
        <dbReference type="EMBL" id="MFC4736606.1"/>
    </source>
</evidence>
<dbReference type="PANTHER" id="PTHR19384:SF128">
    <property type="entry name" value="NADPH OXIDOREDUCTASE A"/>
    <property type="match status" value="1"/>
</dbReference>
<protein>
    <submittedName>
        <fullName evidence="14">Assimilatory sulfite reductase (NADPH) flavoprotein subunit</fullName>
        <ecNumber evidence="14">1.8.1.2</ecNumber>
    </submittedName>
</protein>
<dbReference type="InterPro" id="IPR008254">
    <property type="entry name" value="Flavodoxin/NO_synth"/>
</dbReference>
<evidence type="ECO:0000256" key="10">
    <source>
        <dbReference type="ARBA" id="ARBA00023002"/>
    </source>
</evidence>
<dbReference type="SUPFAM" id="SSF52218">
    <property type="entry name" value="Flavoproteins"/>
    <property type="match status" value="1"/>
</dbReference>
<dbReference type="GO" id="GO:0004783">
    <property type="term" value="F:sulfite reductase (NADPH) activity"/>
    <property type="evidence" value="ECO:0007669"/>
    <property type="project" value="UniProtKB-EC"/>
</dbReference>
<evidence type="ECO:0000256" key="4">
    <source>
        <dbReference type="ARBA" id="ARBA00022605"/>
    </source>
</evidence>
<keyword evidence="3" id="KW-0813">Transport</keyword>
<dbReference type="Gene3D" id="3.40.50.80">
    <property type="entry name" value="Nucleotide-binding domain of ferredoxin-NADP reductase (FNR) module"/>
    <property type="match status" value="1"/>
</dbReference>
<keyword evidence="7" id="KW-0274">FAD</keyword>
<dbReference type="PROSITE" id="PS50902">
    <property type="entry name" value="FLAVODOXIN_LIKE"/>
    <property type="match status" value="1"/>
</dbReference>
<dbReference type="InterPro" id="IPR010199">
    <property type="entry name" value="CysJ"/>
</dbReference>
<dbReference type="PANTHER" id="PTHR19384">
    <property type="entry name" value="NITRIC OXIDE SYNTHASE-RELATED"/>
    <property type="match status" value="1"/>
</dbReference>
<evidence type="ECO:0000256" key="7">
    <source>
        <dbReference type="ARBA" id="ARBA00022827"/>
    </source>
</evidence>
<accession>A0ABV9NWH2</accession>
<feature type="domain" description="Flavodoxin-like" evidence="12">
    <location>
        <begin position="62"/>
        <end position="197"/>
    </location>
</feature>
<dbReference type="PROSITE" id="PS51384">
    <property type="entry name" value="FAD_FR"/>
    <property type="match status" value="1"/>
</dbReference>
<dbReference type="Gene3D" id="1.20.990.10">
    <property type="entry name" value="NADPH-cytochrome p450 Reductase, Chain A, domain 3"/>
    <property type="match status" value="1"/>
</dbReference>
<dbReference type="InterPro" id="IPR003097">
    <property type="entry name" value="CysJ-like_FAD-binding"/>
</dbReference>
<organism evidence="14 15">
    <name type="scientific">Bacillus daqingensis</name>
    <dbReference type="NCBI Taxonomy" id="872396"/>
    <lineage>
        <taxon>Bacteria</taxon>
        <taxon>Bacillati</taxon>
        <taxon>Bacillota</taxon>
        <taxon>Bacilli</taxon>
        <taxon>Bacillales</taxon>
        <taxon>Bacillaceae</taxon>
        <taxon>Bacillus</taxon>
    </lineage>
</organism>
<keyword evidence="6" id="KW-0288">FMN</keyword>
<dbReference type="InterPro" id="IPR001709">
    <property type="entry name" value="Flavoprot_Pyr_Nucl_cyt_Rdtase"/>
</dbReference>
<evidence type="ECO:0000256" key="9">
    <source>
        <dbReference type="ARBA" id="ARBA00022982"/>
    </source>
</evidence>
<comment type="cofactor">
    <cofactor evidence="2">
        <name>FAD</name>
        <dbReference type="ChEBI" id="CHEBI:57692"/>
    </cofactor>
</comment>
<keyword evidence="11" id="KW-0198">Cysteine biosynthesis</keyword>
<dbReference type="Pfam" id="PF00175">
    <property type="entry name" value="NAD_binding_1"/>
    <property type="match status" value="1"/>
</dbReference>
<dbReference type="PRINTS" id="PR00371">
    <property type="entry name" value="FPNCR"/>
</dbReference>
<dbReference type="InterPro" id="IPR039261">
    <property type="entry name" value="FNR_nucleotide-bd"/>
</dbReference>
<evidence type="ECO:0000259" key="13">
    <source>
        <dbReference type="PROSITE" id="PS51384"/>
    </source>
</evidence>
<sequence length="584" mass="64599">MQVSAQNSPFTEKQAGLLNELLPELTEAQVQWLAGFTAAAGAAGTAVLERPASETKTESRSLTILTASQTGNGAALAEEAAGAFGLEASVVAAGDLKPKKFSSLEDVILIASTHGEGDPPDEALDLYDYLFSKKAPDLSHMRFAVLALGDSSYEYFCQTGKDFDGILEKLGAERVLERIDCDVDYEEPAATWLKQAEQQFADGEPVLPASEPTALQEKAVYSKKHPFPAEIVTNFSLNGRGSAKETRHIELDLEASGLTYEPGDSLGILPVNDQVLVEELLGVLDFNGQETVLSGKEEKTLAKALEQLEITVLTKPLLEKLAVYSDQLAALEEADRKSYMEGRDLVDLIQDKAPWTFTAQQLVDSLRPIPPRLYSIASSLSANPGEVHLTIGAVRYETHGRERDGVCSIQCAERGEPGSTLPVFVQSNKSFKLPADEKPIIMIGAGTGVAPYRSFMEEREEREAEGDNWLFFGDQHFTTDFLYQTEWQGWYKDGLLTRLDTAFSRDQDEKIYVQHRILEQSKSVFEWLERGAVLYVCGDKDRMAGDVHDALRTVIVQESGRSEEEAEAYLKELRSEKRYQRDVY</sequence>
<keyword evidence="5" id="KW-0285">Flavoprotein</keyword>
<dbReference type="InterPro" id="IPR029039">
    <property type="entry name" value="Flavoprotein-like_sf"/>
</dbReference>
<dbReference type="SUPFAM" id="SSF63380">
    <property type="entry name" value="Riboflavin synthase domain-like"/>
    <property type="match status" value="1"/>
</dbReference>
<proteinExistence type="predicted"/>
<keyword evidence="15" id="KW-1185">Reference proteome</keyword>
<evidence type="ECO:0000256" key="11">
    <source>
        <dbReference type="ARBA" id="ARBA00023192"/>
    </source>
</evidence>
<evidence type="ECO:0000256" key="8">
    <source>
        <dbReference type="ARBA" id="ARBA00022857"/>
    </source>
</evidence>
<dbReference type="InterPro" id="IPR017938">
    <property type="entry name" value="Riboflavin_synthase-like_b-brl"/>
</dbReference>
<evidence type="ECO:0000256" key="1">
    <source>
        <dbReference type="ARBA" id="ARBA00001917"/>
    </source>
</evidence>
<dbReference type="NCBIfam" id="TIGR01931">
    <property type="entry name" value="cysJ"/>
    <property type="match status" value="1"/>
</dbReference>
<evidence type="ECO:0000256" key="5">
    <source>
        <dbReference type="ARBA" id="ARBA00022630"/>
    </source>
</evidence>
<dbReference type="Proteomes" id="UP001595896">
    <property type="component" value="Unassembled WGS sequence"/>
</dbReference>
<keyword evidence="8" id="KW-0521">NADP</keyword>
<dbReference type="PIRSF" id="PIRSF000207">
    <property type="entry name" value="SiR-FP_CysJ"/>
    <property type="match status" value="1"/>
</dbReference>
<dbReference type="SUPFAM" id="SSF52343">
    <property type="entry name" value="Ferredoxin reductase-like, C-terminal NADP-linked domain"/>
    <property type="match status" value="1"/>
</dbReference>
<dbReference type="InterPro" id="IPR001433">
    <property type="entry name" value="OxRdtase_FAD/NAD-bd"/>
</dbReference>
<evidence type="ECO:0000256" key="2">
    <source>
        <dbReference type="ARBA" id="ARBA00001974"/>
    </source>
</evidence>
<dbReference type="Gene3D" id="2.40.30.10">
    <property type="entry name" value="Translation factors"/>
    <property type="match status" value="1"/>
</dbReference>
<dbReference type="EC" id="1.8.1.2" evidence="14"/>
<gene>
    <name evidence="14" type="ORF">ACFO4L_08440</name>
</gene>
<feature type="domain" description="FAD-binding FR-type" evidence="13">
    <location>
        <begin position="224"/>
        <end position="434"/>
    </location>
</feature>
<dbReference type="Pfam" id="PF00258">
    <property type="entry name" value="Flavodoxin_1"/>
    <property type="match status" value="1"/>
</dbReference>
<keyword evidence="10 14" id="KW-0560">Oxidoreductase</keyword>
<evidence type="ECO:0000259" key="12">
    <source>
        <dbReference type="PROSITE" id="PS50902"/>
    </source>
</evidence>
<reference evidence="15" key="1">
    <citation type="journal article" date="2019" name="Int. J. Syst. Evol. Microbiol.">
        <title>The Global Catalogue of Microorganisms (GCM) 10K type strain sequencing project: providing services to taxonomists for standard genome sequencing and annotation.</title>
        <authorList>
            <consortium name="The Broad Institute Genomics Platform"/>
            <consortium name="The Broad Institute Genome Sequencing Center for Infectious Disease"/>
            <person name="Wu L."/>
            <person name="Ma J."/>
        </authorList>
    </citation>
    <scope>NUCLEOTIDE SEQUENCE [LARGE SCALE GENOMIC DNA]</scope>
    <source>
        <strain evidence="15">JCM 12165</strain>
    </source>
</reference>
<evidence type="ECO:0000256" key="6">
    <source>
        <dbReference type="ARBA" id="ARBA00022643"/>
    </source>
</evidence>
<evidence type="ECO:0000256" key="3">
    <source>
        <dbReference type="ARBA" id="ARBA00022448"/>
    </source>
</evidence>